<evidence type="ECO:0000256" key="2">
    <source>
        <dbReference type="ARBA" id="ARBA00004496"/>
    </source>
</evidence>
<dbReference type="Proteomes" id="UP000000496">
    <property type="component" value="Chromosome gsn.131"/>
</dbReference>
<dbReference type="KEGG" id="sng:SNE_A17880"/>
<evidence type="ECO:0000256" key="6">
    <source>
        <dbReference type="ARBA" id="ARBA00022490"/>
    </source>
</evidence>
<dbReference type="Gene3D" id="3.20.20.80">
    <property type="entry name" value="Glycosidases"/>
    <property type="match status" value="1"/>
</dbReference>
<dbReference type="RefSeq" id="WP_013944131.1">
    <property type="nucleotide sequence ID" value="NC_015713.1"/>
</dbReference>
<dbReference type="GO" id="GO:0005975">
    <property type="term" value="P:carbohydrate metabolic process"/>
    <property type="evidence" value="ECO:0007669"/>
    <property type="project" value="InterPro"/>
</dbReference>
<protein>
    <recommendedName>
        <fullName evidence="5 12">4-alpha-glucanotransferase</fullName>
        <ecNumber evidence="4 12">2.4.1.25</ecNumber>
    </recommendedName>
    <alternativeName>
        <fullName evidence="10 12">Amylomaltase</fullName>
    </alternativeName>
    <alternativeName>
        <fullName evidence="11 12">Disproportionating enzyme</fullName>
    </alternativeName>
</protein>
<dbReference type="InterPro" id="IPR003385">
    <property type="entry name" value="Glyco_hydro_77"/>
</dbReference>
<dbReference type="NCBIfam" id="NF011081">
    <property type="entry name" value="PRK14508.1-4"/>
    <property type="match status" value="1"/>
</dbReference>
<evidence type="ECO:0000256" key="11">
    <source>
        <dbReference type="ARBA" id="ARBA00031501"/>
    </source>
</evidence>
<proteinExistence type="inferred from homology"/>
<comment type="catalytic activity">
    <reaction evidence="1 12">
        <text>Transfers a segment of a (1-&gt;4)-alpha-D-glucan to a new position in an acceptor, which may be glucose or a (1-&gt;4)-alpha-D-glucan.</text>
        <dbReference type="EC" id="2.4.1.25"/>
    </reaction>
</comment>
<dbReference type="Pfam" id="PF02446">
    <property type="entry name" value="Glyco_hydro_77"/>
    <property type="match status" value="1"/>
</dbReference>
<keyword evidence="14" id="KW-1185">Reference proteome</keyword>
<dbReference type="EMBL" id="FR872582">
    <property type="protein sequence ID" value="CCB89665.1"/>
    <property type="molecule type" value="Genomic_DNA"/>
</dbReference>
<dbReference type="eggNOG" id="COG1640">
    <property type="taxonomic scope" value="Bacteria"/>
</dbReference>
<evidence type="ECO:0000256" key="10">
    <source>
        <dbReference type="ARBA" id="ARBA00031423"/>
    </source>
</evidence>
<dbReference type="GO" id="GO:0005737">
    <property type="term" value="C:cytoplasm"/>
    <property type="evidence" value="ECO:0007669"/>
    <property type="project" value="UniProtKB-SubCell"/>
</dbReference>
<keyword evidence="8 12" id="KW-0808">Transferase</keyword>
<evidence type="ECO:0000256" key="12">
    <source>
        <dbReference type="RuleBase" id="RU361207"/>
    </source>
</evidence>
<reference evidence="13 14" key="1">
    <citation type="journal article" date="2011" name="Mol. Biol. Evol.">
        <title>Unity in variety--the pan-genome of the Chlamydiae.</title>
        <authorList>
            <person name="Collingro A."/>
            <person name="Tischler P."/>
            <person name="Weinmaier T."/>
            <person name="Penz T."/>
            <person name="Heinz E."/>
            <person name="Brunham R.C."/>
            <person name="Read T.D."/>
            <person name="Bavoil P.M."/>
            <person name="Sachse K."/>
            <person name="Kahane S."/>
            <person name="Friedman M.G."/>
            <person name="Rattei T."/>
            <person name="Myers G.S."/>
            <person name="Horn M."/>
        </authorList>
    </citation>
    <scope>NUCLEOTIDE SEQUENCE [LARGE SCALE GENOMIC DNA]</scope>
    <source>
        <strain evidence="14">ATCC VR-1471 / Z</strain>
    </source>
</reference>
<dbReference type="STRING" id="331113.SNE_A17880"/>
<keyword evidence="9 12" id="KW-0119">Carbohydrate metabolism</keyword>
<dbReference type="PANTHER" id="PTHR32518">
    <property type="match status" value="1"/>
</dbReference>
<dbReference type="OrthoDB" id="9811841at2"/>
<dbReference type="HOGENOM" id="CLU_014132_2_1_0"/>
<name>F8L9V9_SIMNZ</name>
<keyword evidence="6" id="KW-0963">Cytoplasm</keyword>
<sequence>MENLKSQLLNSPARYLWERIGIFSHHGIDLPVSALRTKKSCGIGEFFDLLPIIDWCHEIKLDVLMLLPLNECTTDPSPYNSISSRALHPIYLSLEELPYLQSYPKVKGKLAAFRYLNETPRIQYHEVLQKKMVWLREYFEAVKESFLANPDFENFKESHHWLKPYALFKVLKHKMEQAPWTTWPKELLSPSKGEYDQLIEDNQDDIIFHIALQFLCYEQMKCVKNYSLAKQVFLKGDIPILINPDSVDVWAEPHLFDLTKAAGAPPDAYSSEGQYWGCPLFNWNAMRKYAENYEWWKERLDFAGHFYDLFRIDHIVGFFRIWGIPHNHSPKAGSYIPADPSEWIPQGQEILQFLHHNSNMLPIGEDLGTVPREIKHCLAKLGIPGTKIIRWERKEDKKRSFIPYDEYPRLSMTSVSTHDTEPLALWWQVQKDEAKAFAEFKGWSYSPTLSFDQHREILRDSHQTPSLFHINLLQDYLSLFPELVWENLKDEQINIPGTTSPFNWTYRFRPSVEEIVSHEGLKKTMKELIRD</sequence>
<evidence type="ECO:0000256" key="4">
    <source>
        <dbReference type="ARBA" id="ARBA00012560"/>
    </source>
</evidence>
<evidence type="ECO:0000256" key="8">
    <source>
        <dbReference type="ARBA" id="ARBA00022679"/>
    </source>
</evidence>
<evidence type="ECO:0000313" key="14">
    <source>
        <dbReference type="Proteomes" id="UP000000496"/>
    </source>
</evidence>
<organism evidence="13 14">
    <name type="scientific">Simkania negevensis (strain ATCC VR-1471 / DSM 27360 / Z)</name>
    <dbReference type="NCBI Taxonomy" id="331113"/>
    <lineage>
        <taxon>Bacteria</taxon>
        <taxon>Pseudomonadati</taxon>
        <taxon>Chlamydiota</taxon>
        <taxon>Chlamydiia</taxon>
        <taxon>Parachlamydiales</taxon>
        <taxon>Simkaniaceae</taxon>
        <taxon>Simkania</taxon>
    </lineage>
</organism>
<dbReference type="AlphaFoldDB" id="F8L9V9"/>
<comment type="subcellular location">
    <subcellularLocation>
        <location evidence="2">Cytoplasm</location>
    </subcellularLocation>
</comment>
<dbReference type="PANTHER" id="PTHR32518:SF3">
    <property type="entry name" value="4-ALPHA-GLUCANOTRANSFERASE"/>
    <property type="match status" value="1"/>
</dbReference>
<comment type="similarity">
    <text evidence="3 12">Belongs to the disproportionating enzyme family.</text>
</comment>
<evidence type="ECO:0000256" key="7">
    <source>
        <dbReference type="ARBA" id="ARBA00022676"/>
    </source>
</evidence>
<evidence type="ECO:0000256" key="9">
    <source>
        <dbReference type="ARBA" id="ARBA00023277"/>
    </source>
</evidence>
<dbReference type="GO" id="GO:0004134">
    <property type="term" value="F:4-alpha-glucanotransferase activity"/>
    <property type="evidence" value="ECO:0007669"/>
    <property type="project" value="UniProtKB-EC"/>
</dbReference>
<accession>F8L9V9</accession>
<keyword evidence="7 12" id="KW-0328">Glycosyltransferase</keyword>
<evidence type="ECO:0000256" key="1">
    <source>
        <dbReference type="ARBA" id="ARBA00000439"/>
    </source>
</evidence>
<dbReference type="SUPFAM" id="SSF51445">
    <property type="entry name" value="(Trans)glycosidases"/>
    <property type="match status" value="1"/>
</dbReference>
<dbReference type="EC" id="2.4.1.25" evidence="4 12"/>
<evidence type="ECO:0000256" key="3">
    <source>
        <dbReference type="ARBA" id="ARBA00005684"/>
    </source>
</evidence>
<evidence type="ECO:0000256" key="5">
    <source>
        <dbReference type="ARBA" id="ARBA00020295"/>
    </source>
</evidence>
<dbReference type="InterPro" id="IPR017853">
    <property type="entry name" value="GH"/>
</dbReference>
<evidence type="ECO:0000313" key="13">
    <source>
        <dbReference type="EMBL" id="CCB89665.1"/>
    </source>
</evidence>
<dbReference type="NCBIfam" id="TIGR00217">
    <property type="entry name" value="malQ"/>
    <property type="match status" value="1"/>
</dbReference>
<gene>
    <name evidence="13" type="primary">malQ-B</name>
    <name evidence="13" type="ordered locus">SNE_A17880</name>
</gene>